<keyword evidence="2" id="KW-0547">Nucleotide-binding</keyword>
<dbReference type="InterPro" id="IPR005338">
    <property type="entry name" value="Anhydro_N_Ac-Mur_kinase"/>
</dbReference>
<feature type="binding site" evidence="2">
    <location>
        <begin position="12"/>
        <end position="19"/>
    </location>
    <ligand>
        <name>ATP</name>
        <dbReference type="ChEBI" id="CHEBI:30616"/>
    </ligand>
</feature>
<dbReference type="SUPFAM" id="SSF53067">
    <property type="entry name" value="Actin-like ATPase domain"/>
    <property type="match status" value="1"/>
</dbReference>
<dbReference type="GO" id="GO:0016301">
    <property type="term" value="F:kinase activity"/>
    <property type="evidence" value="ECO:0007669"/>
    <property type="project" value="UniProtKB-KW"/>
</dbReference>
<comment type="pathway">
    <text evidence="2">Amino-sugar metabolism; 1,6-anhydro-N-acetylmuramate degradation.</text>
</comment>
<comment type="catalytic activity">
    <reaction evidence="2">
        <text>1,6-anhydro-N-acetyl-beta-muramate + ATP + H2O = N-acetyl-D-muramate 6-phosphate + ADP + H(+)</text>
        <dbReference type="Rhea" id="RHEA:24952"/>
        <dbReference type="ChEBI" id="CHEBI:15377"/>
        <dbReference type="ChEBI" id="CHEBI:15378"/>
        <dbReference type="ChEBI" id="CHEBI:30616"/>
        <dbReference type="ChEBI" id="CHEBI:58690"/>
        <dbReference type="ChEBI" id="CHEBI:58722"/>
        <dbReference type="ChEBI" id="CHEBI:456216"/>
        <dbReference type="EC" id="2.7.1.170"/>
    </reaction>
</comment>
<dbReference type="Proteomes" id="UP001271769">
    <property type="component" value="Unassembled WGS sequence"/>
</dbReference>
<organism evidence="3 4">
    <name type="scientific">Dongia rigui</name>
    <dbReference type="NCBI Taxonomy" id="940149"/>
    <lineage>
        <taxon>Bacteria</taxon>
        <taxon>Pseudomonadati</taxon>
        <taxon>Pseudomonadota</taxon>
        <taxon>Alphaproteobacteria</taxon>
        <taxon>Rhodospirillales</taxon>
        <taxon>Dongiaceae</taxon>
        <taxon>Dongia</taxon>
    </lineage>
</organism>
<keyword evidence="1 2" id="KW-0119">Carbohydrate metabolism</keyword>
<dbReference type="EC" id="2.7.1.170" evidence="2"/>
<comment type="pathway">
    <text evidence="2">Cell wall biogenesis; peptidoglycan recycling.</text>
</comment>
<keyword evidence="4" id="KW-1185">Reference proteome</keyword>
<evidence type="ECO:0000313" key="3">
    <source>
        <dbReference type="EMBL" id="MDY0873180.1"/>
    </source>
</evidence>
<dbReference type="PANTHER" id="PTHR30605">
    <property type="entry name" value="ANHYDRO-N-ACETYLMURAMIC ACID KINASE"/>
    <property type="match status" value="1"/>
</dbReference>
<dbReference type="RefSeq" id="WP_320501644.1">
    <property type="nucleotide sequence ID" value="NZ_JAXCLX010000002.1"/>
</dbReference>
<dbReference type="NCBIfam" id="NF007141">
    <property type="entry name" value="PRK09585.1-5"/>
    <property type="match status" value="1"/>
</dbReference>
<reference evidence="3 4" key="1">
    <citation type="journal article" date="2013" name="Antonie Van Leeuwenhoek">
        <title>Dongia rigui sp. nov., isolated from freshwater of a large wetland in Korea.</title>
        <authorList>
            <person name="Baik K.S."/>
            <person name="Hwang Y.M."/>
            <person name="Choi J.S."/>
            <person name="Kwon J."/>
            <person name="Seong C.N."/>
        </authorList>
    </citation>
    <scope>NUCLEOTIDE SEQUENCE [LARGE SCALE GENOMIC DNA]</scope>
    <source>
        <strain evidence="3 4">04SU4-P</strain>
    </source>
</reference>
<keyword evidence="2 3" id="KW-0808">Transferase</keyword>
<proteinExistence type="inferred from homology"/>
<accession>A0ABU5E0W0</accession>
<evidence type="ECO:0000256" key="2">
    <source>
        <dbReference type="HAMAP-Rule" id="MF_01270"/>
    </source>
</evidence>
<comment type="caution">
    <text evidence="3">The sequence shown here is derived from an EMBL/GenBank/DDBJ whole genome shotgun (WGS) entry which is preliminary data.</text>
</comment>
<keyword evidence="2 3" id="KW-0418">Kinase</keyword>
<protein>
    <recommendedName>
        <fullName evidence="2">Anhydro-N-acetylmuramic acid kinase</fullName>
        <ecNumber evidence="2">2.7.1.170</ecNumber>
    </recommendedName>
    <alternativeName>
        <fullName evidence="2">AnhMurNAc kinase</fullName>
    </alternativeName>
</protein>
<dbReference type="PANTHER" id="PTHR30605:SF0">
    <property type="entry name" value="ANHYDRO-N-ACETYLMURAMIC ACID KINASE"/>
    <property type="match status" value="1"/>
</dbReference>
<name>A0ABU5E0W0_9PROT</name>
<evidence type="ECO:0000313" key="4">
    <source>
        <dbReference type="Proteomes" id="UP001271769"/>
    </source>
</evidence>
<comment type="similarity">
    <text evidence="2">Belongs to the anhydro-N-acetylmuramic acid kinase family.</text>
</comment>
<dbReference type="HAMAP" id="MF_01270">
    <property type="entry name" value="AnhMurNAc_kinase"/>
    <property type="match status" value="1"/>
</dbReference>
<evidence type="ECO:0000256" key="1">
    <source>
        <dbReference type="ARBA" id="ARBA00023277"/>
    </source>
</evidence>
<keyword evidence="2" id="KW-0067">ATP-binding</keyword>
<dbReference type="InterPro" id="IPR043129">
    <property type="entry name" value="ATPase_NBD"/>
</dbReference>
<dbReference type="Gene3D" id="3.30.420.40">
    <property type="match status" value="2"/>
</dbReference>
<gene>
    <name evidence="2" type="primary">anmK</name>
    <name evidence="3" type="ORF">SMD31_14655</name>
</gene>
<dbReference type="EMBL" id="JAXCLX010000002">
    <property type="protein sequence ID" value="MDY0873180.1"/>
    <property type="molecule type" value="Genomic_DNA"/>
</dbReference>
<sequence>MPGKWAIGLMSGTSADGVDAALIEADAEAIYRFGPALSEPYDPAFRQRLVATYGGKGALDEIAAVERDLTQRHAVAVQHLLERAKLTPADIKVVGFHGQTIFHAPKERRTWQIGDGALLAQLTGIDVVNDFRSNDVAAGGQGAPLVPIFHKALVDALPAGSPRPIAVLNIGGVANVTWIGRDGSLLAFDTGPGNALIDDWAQRHEGRPVDLGGALAKKGRIDEDVLARLLSHPFFDAKAPKSLDRNAFHSKLADHLSVEDGAATLTAFTAASIARAVYLFPEPAQAWLVCGGGRHNPVLMDALEERLDAPVKGVNDVGWDGDALEAQAFAYLALRSLAGLPLSYPTTTAVPQPMTGGALHKAG</sequence>
<comment type="function">
    <text evidence="2">Catalyzes the specific phosphorylation of 1,6-anhydro-N-acetylmuramic acid (anhMurNAc) with the simultaneous cleavage of the 1,6-anhydro ring, generating MurNAc-6-P. Is required for the utilization of anhMurNAc either imported from the medium or derived from its own cell wall murein, and thus plays a role in cell wall recycling.</text>
</comment>
<dbReference type="Pfam" id="PF03702">
    <property type="entry name" value="AnmK"/>
    <property type="match status" value="1"/>
</dbReference>